<evidence type="ECO:0000259" key="2">
    <source>
        <dbReference type="Pfam" id="PF01471"/>
    </source>
</evidence>
<organism evidence="3 4">
    <name type="scientific">Paractinoplanes atraurantiacus</name>
    <dbReference type="NCBI Taxonomy" id="1036182"/>
    <lineage>
        <taxon>Bacteria</taxon>
        <taxon>Bacillati</taxon>
        <taxon>Actinomycetota</taxon>
        <taxon>Actinomycetes</taxon>
        <taxon>Micromonosporales</taxon>
        <taxon>Micromonosporaceae</taxon>
        <taxon>Paractinoplanes</taxon>
    </lineage>
</organism>
<feature type="signal peptide" evidence="1">
    <location>
        <begin position="1"/>
        <end position="20"/>
    </location>
</feature>
<feature type="domain" description="Peptidoglycan binding-like" evidence="2">
    <location>
        <begin position="121"/>
        <end position="169"/>
    </location>
</feature>
<dbReference type="GO" id="GO:1990281">
    <property type="term" value="C:efflux pump complex"/>
    <property type="evidence" value="ECO:0007669"/>
    <property type="project" value="TreeGrafter"/>
</dbReference>
<accession>A0A285H5P9</accession>
<name>A0A285H5P9_9ACTN</name>
<dbReference type="InterPro" id="IPR036365">
    <property type="entry name" value="PGBD-like_sf"/>
</dbReference>
<evidence type="ECO:0000313" key="4">
    <source>
        <dbReference type="Proteomes" id="UP000219612"/>
    </source>
</evidence>
<evidence type="ECO:0000256" key="1">
    <source>
        <dbReference type="SAM" id="SignalP"/>
    </source>
</evidence>
<keyword evidence="4" id="KW-1185">Reference proteome</keyword>
<dbReference type="EMBL" id="OBDY01000003">
    <property type="protein sequence ID" value="SNY30924.1"/>
    <property type="molecule type" value="Genomic_DNA"/>
</dbReference>
<dbReference type="GO" id="GO:0015562">
    <property type="term" value="F:efflux transmembrane transporter activity"/>
    <property type="evidence" value="ECO:0007669"/>
    <property type="project" value="TreeGrafter"/>
</dbReference>
<keyword evidence="1" id="KW-0732">Signal</keyword>
<reference evidence="4" key="1">
    <citation type="submission" date="2017-09" db="EMBL/GenBank/DDBJ databases">
        <authorList>
            <person name="Varghese N."/>
            <person name="Submissions S."/>
        </authorList>
    </citation>
    <scope>NUCLEOTIDE SEQUENCE [LARGE SCALE GENOMIC DNA]</scope>
    <source>
        <strain evidence="4">CGMCC 4.6857</strain>
    </source>
</reference>
<dbReference type="InterPro" id="IPR036366">
    <property type="entry name" value="PGBDSf"/>
</dbReference>
<dbReference type="PANTHER" id="PTHR30469:SF38">
    <property type="entry name" value="HLYD FAMILY SECRETION PROTEIN"/>
    <property type="match status" value="1"/>
</dbReference>
<dbReference type="OrthoDB" id="3268648at2"/>
<dbReference type="Gene3D" id="1.10.101.10">
    <property type="entry name" value="PGBD-like superfamily/PGBD"/>
    <property type="match status" value="1"/>
</dbReference>
<protein>
    <submittedName>
        <fullName evidence="3">Multidrug efflux pump subunit AcrA (Membrane-fusion protein)</fullName>
    </submittedName>
</protein>
<dbReference type="Proteomes" id="UP000219612">
    <property type="component" value="Unassembled WGS sequence"/>
</dbReference>
<evidence type="ECO:0000313" key="3">
    <source>
        <dbReference type="EMBL" id="SNY30924.1"/>
    </source>
</evidence>
<gene>
    <name evidence="3" type="ORF">SAMN05421748_103480</name>
</gene>
<dbReference type="PANTHER" id="PTHR30469">
    <property type="entry name" value="MULTIDRUG RESISTANCE PROTEIN MDTA"/>
    <property type="match status" value="1"/>
</dbReference>
<feature type="chain" id="PRO_5039091563" evidence="1">
    <location>
        <begin position="21"/>
        <end position="349"/>
    </location>
</feature>
<sequence>MSRRGNAVVAGVLTVGAVAAAVTVFNLPPAESNDGTTTGKPTETAEVAKKTLVDSESHDGTLGHGDTSSIAAGRQGTVTALAASGSTVTRGKPLYKIDNKPVSLLYGALPAYRTLRVGVEGSDVLQFEKNLWALGYRGFTVDDEYTSATADAVEEWQDDLGRDETGTVETDQIHYASGQVRVDSHSAERGAVVQPGTEVLKTTGTTMLATVTLDVDAQRLARKGATVDVTLPDGSEVNGKITGVETVVETGQGNEEDTTKIEVTVAFAESPQGLDEAAVTVDFVSSQRENVLTVPVAALLALSEGGYGVEVAENGGTRVVAVKTGLFAGGEVEVSGGGLQAGTRVVVPS</sequence>
<dbReference type="AlphaFoldDB" id="A0A285H5P9"/>
<dbReference type="SUPFAM" id="SSF47090">
    <property type="entry name" value="PGBD-like"/>
    <property type="match status" value="1"/>
</dbReference>
<dbReference type="InterPro" id="IPR002477">
    <property type="entry name" value="Peptidoglycan-bd-like"/>
</dbReference>
<dbReference type="Gene3D" id="2.40.420.20">
    <property type="match status" value="1"/>
</dbReference>
<proteinExistence type="predicted"/>
<dbReference type="Pfam" id="PF01471">
    <property type="entry name" value="PG_binding_1"/>
    <property type="match status" value="1"/>
</dbReference>
<dbReference type="RefSeq" id="WP_097319793.1">
    <property type="nucleotide sequence ID" value="NZ_OBDY01000003.1"/>
</dbReference>